<evidence type="ECO:0000256" key="1">
    <source>
        <dbReference type="SAM" id="MobiDB-lite"/>
    </source>
</evidence>
<name>A0A0D7BBF3_9AGAR</name>
<gene>
    <name evidence="2" type="ORF">CYLTODRAFT_422461</name>
</gene>
<feature type="region of interest" description="Disordered" evidence="1">
    <location>
        <begin position="372"/>
        <end position="396"/>
    </location>
</feature>
<dbReference type="EMBL" id="KN880524">
    <property type="protein sequence ID" value="KIY67504.1"/>
    <property type="molecule type" value="Genomic_DNA"/>
</dbReference>
<keyword evidence="3" id="KW-1185">Reference proteome</keyword>
<protein>
    <submittedName>
        <fullName evidence="2">Uncharacterized protein</fullName>
    </submittedName>
</protein>
<evidence type="ECO:0000313" key="2">
    <source>
        <dbReference type="EMBL" id="KIY67504.1"/>
    </source>
</evidence>
<feature type="non-terminal residue" evidence="2">
    <location>
        <position position="459"/>
    </location>
</feature>
<organism evidence="2 3">
    <name type="scientific">Cylindrobasidium torrendii FP15055 ss-10</name>
    <dbReference type="NCBI Taxonomy" id="1314674"/>
    <lineage>
        <taxon>Eukaryota</taxon>
        <taxon>Fungi</taxon>
        <taxon>Dikarya</taxon>
        <taxon>Basidiomycota</taxon>
        <taxon>Agaricomycotina</taxon>
        <taxon>Agaricomycetes</taxon>
        <taxon>Agaricomycetidae</taxon>
        <taxon>Agaricales</taxon>
        <taxon>Marasmiineae</taxon>
        <taxon>Physalacriaceae</taxon>
        <taxon>Cylindrobasidium</taxon>
    </lineage>
</organism>
<dbReference type="AlphaFoldDB" id="A0A0D7BBF3"/>
<feature type="compositionally biased region" description="Low complexity" evidence="1">
    <location>
        <begin position="446"/>
        <end position="459"/>
    </location>
</feature>
<sequence>MSVTSPTITVADLPLSPGSRRQDLPYRDYQAQLHRVARSPLSREGTLELSPPHASIFLAGSPAPTEDELPVMDPEITNEQDRNRSLSPLDSHWARSLTSIIEGSGYTPPPAPHLRAIELRSPASPPQRLPSTRFTLLEQNMRRPLSSTMNAGWRPLATMRPDFVDSPVTFSPPSHFGSLNAESHNLRQQSEPTALFRFEEFRSGVLAVSRSLDLHRASMANRVLQPSADSRRLSTMSAIDLETFPSPIAPAGGTALLQEDGVLAEEPASYEHSPSDDALGLRGFTTGQRNLRSSDDLALPPHMRRTPGQMGTPESPSQALDALLDISNIMGTDEEHRPEITVRQGPRILYLSERLNLSDGAQTRFVEPGLVPDTQQAMSPPTEEPPRVNLSSRGRIYADPTTGMRDYIYEDASPPTYWGSAAKFYVDPLPMPVEDMVPSTRRHSPVRQQQQRPYVVYAD</sequence>
<evidence type="ECO:0000313" key="3">
    <source>
        <dbReference type="Proteomes" id="UP000054007"/>
    </source>
</evidence>
<feature type="region of interest" description="Disordered" evidence="1">
    <location>
        <begin position="1"/>
        <end position="24"/>
    </location>
</feature>
<feature type="region of interest" description="Disordered" evidence="1">
    <location>
        <begin position="436"/>
        <end position="459"/>
    </location>
</feature>
<accession>A0A0D7BBF3</accession>
<dbReference type="OrthoDB" id="2649166at2759"/>
<dbReference type="Proteomes" id="UP000054007">
    <property type="component" value="Unassembled WGS sequence"/>
</dbReference>
<reference evidence="2 3" key="1">
    <citation type="journal article" date="2015" name="Fungal Genet. Biol.">
        <title>Evolution of novel wood decay mechanisms in Agaricales revealed by the genome sequences of Fistulina hepatica and Cylindrobasidium torrendii.</title>
        <authorList>
            <person name="Floudas D."/>
            <person name="Held B.W."/>
            <person name="Riley R."/>
            <person name="Nagy L.G."/>
            <person name="Koehler G."/>
            <person name="Ransdell A.S."/>
            <person name="Younus H."/>
            <person name="Chow J."/>
            <person name="Chiniquy J."/>
            <person name="Lipzen A."/>
            <person name="Tritt A."/>
            <person name="Sun H."/>
            <person name="Haridas S."/>
            <person name="LaButti K."/>
            <person name="Ohm R.A."/>
            <person name="Kues U."/>
            <person name="Blanchette R.A."/>
            <person name="Grigoriev I.V."/>
            <person name="Minto R.E."/>
            <person name="Hibbett D.S."/>
        </authorList>
    </citation>
    <scope>NUCLEOTIDE SEQUENCE [LARGE SCALE GENOMIC DNA]</scope>
    <source>
        <strain evidence="2 3">FP15055 ss-10</strain>
    </source>
</reference>
<feature type="region of interest" description="Disordered" evidence="1">
    <location>
        <begin position="266"/>
        <end position="316"/>
    </location>
</feature>
<proteinExistence type="predicted"/>